<keyword evidence="8" id="KW-0479">Metal-binding</keyword>
<dbReference type="GO" id="GO:0005737">
    <property type="term" value="C:cytoplasm"/>
    <property type="evidence" value="ECO:0007669"/>
    <property type="project" value="UniProtKB-ARBA"/>
</dbReference>
<comment type="cofactor">
    <cofactor evidence="3">
        <name>Co(2+)</name>
        <dbReference type="ChEBI" id="CHEBI:48828"/>
    </cofactor>
</comment>
<name>A0A381PKM1_9ZZZZ</name>
<evidence type="ECO:0000256" key="4">
    <source>
        <dbReference type="ARBA" id="ARBA00001947"/>
    </source>
</evidence>
<dbReference type="AlphaFoldDB" id="A0A381PKM1"/>
<dbReference type="NCBIfam" id="TIGR01163">
    <property type="entry name" value="rpe"/>
    <property type="match status" value="1"/>
</dbReference>
<evidence type="ECO:0000256" key="1">
    <source>
        <dbReference type="ARBA" id="ARBA00001782"/>
    </source>
</evidence>
<dbReference type="PIRSF" id="PIRSF001461">
    <property type="entry name" value="RPE"/>
    <property type="match status" value="1"/>
</dbReference>
<comment type="cofactor">
    <cofactor evidence="2">
        <name>Mn(2+)</name>
        <dbReference type="ChEBI" id="CHEBI:29035"/>
    </cofactor>
</comment>
<comment type="cofactor">
    <cofactor evidence="5">
        <name>Fe(2+)</name>
        <dbReference type="ChEBI" id="CHEBI:29033"/>
    </cofactor>
</comment>
<dbReference type="PROSITE" id="PS01086">
    <property type="entry name" value="RIBUL_P_3_EPIMER_2"/>
    <property type="match status" value="1"/>
</dbReference>
<dbReference type="SUPFAM" id="SSF51366">
    <property type="entry name" value="Ribulose-phoshate binding barrel"/>
    <property type="match status" value="1"/>
</dbReference>
<dbReference type="PROSITE" id="PS01085">
    <property type="entry name" value="RIBUL_P_3_EPIMER_1"/>
    <property type="match status" value="1"/>
</dbReference>
<reference evidence="10" key="1">
    <citation type="submission" date="2018-05" db="EMBL/GenBank/DDBJ databases">
        <authorList>
            <person name="Lanie J.A."/>
            <person name="Ng W.-L."/>
            <person name="Kazmierczak K.M."/>
            <person name="Andrzejewski T.M."/>
            <person name="Davidsen T.M."/>
            <person name="Wayne K.J."/>
            <person name="Tettelin H."/>
            <person name="Glass J.I."/>
            <person name="Rusch D."/>
            <person name="Podicherti R."/>
            <person name="Tsui H.-C.T."/>
            <person name="Winkler M.E."/>
        </authorList>
    </citation>
    <scope>NUCLEOTIDE SEQUENCE</scope>
</reference>
<evidence type="ECO:0000256" key="9">
    <source>
        <dbReference type="ARBA" id="ARBA00023235"/>
    </source>
</evidence>
<proteinExistence type="inferred from homology"/>
<evidence type="ECO:0000256" key="8">
    <source>
        <dbReference type="ARBA" id="ARBA00022723"/>
    </source>
</evidence>
<dbReference type="CDD" id="cd00429">
    <property type="entry name" value="RPE"/>
    <property type="match status" value="1"/>
</dbReference>
<dbReference type="InterPro" id="IPR000056">
    <property type="entry name" value="Ribul_P_3_epim-like"/>
</dbReference>
<dbReference type="EMBL" id="UINC01001004">
    <property type="protein sequence ID" value="SUZ67144.1"/>
    <property type="molecule type" value="Genomic_DNA"/>
</dbReference>
<comment type="cofactor">
    <cofactor evidence="4">
        <name>Zn(2+)</name>
        <dbReference type="ChEBI" id="CHEBI:29105"/>
    </cofactor>
</comment>
<dbReference type="InterPro" id="IPR011060">
    <property type="entry name" value="RibuloseP-bd_barrel"/>
</dbReference>
<comment type="catalytic activity">
    <reaction evidence="1">
        <text>D-ribulose 5-phosphate = D-xylulose 5-phosphate</text>
        <dbReference type="Rhea" id="RHEA:13677"/>
        <dbReference type="ChEBI" id="CHEBI:57737"/>
        <dbReference type="ChEBI" id="CHEBI:58121"/>
        <dbReference type="EC" id="5.1.3.1"/>
    </reaction>
</comment>
<evidence type="ECO:0000256" key="2">
    <source>
        <dbReference type="ARBA" id="ARBA00001936"/>
    </source>
</evidence>
<dbReference type="InterPro" id="IPR026019">
    <property type="entry name" value="Ribul_P_3_epim"/>
</dbReference>
<dbReference type="Gene3D" id="3.20.20.70">
    <property type="entry name" value="Aldolase class I"/>
    <property type="match status" value="1"/>
</dbReference>
<evidence type="ECO:0000256" key="5">
    <source>
        <dbReference type="ARBA" id="ARBA00001954"/>
    </source>
</evidence>
<dbReference type="EC" id="5.1.3.1" evidence="7"/>
<comment type="similarity">
    <text evidence="6">Belongs to the ribulose-phosphate 3-epimerase family.</text>
</comment>
<keyword evidence="9" id="KW-0413">Isomerase</keyword>
<evidence type="ECO:0000313" key="10">
    <source>
        <dbReference type="EMBL" id="SUZ67144.1"/>
    </source>
</evidence>
<accession>A0A381PKM1</accession>
<evidence type="ECO:0000256" key="7">
    <source>
        <dbReference type="ARBA" id="ARBA00013188"/>
    </source>
</evidence>
<evidence type="ECO:0000256" key="6">
    <source>
        <dbReference type="ARBA" id="ARBA00009541"/>
    </source>
</evidence>
<gene>
    <name evidence="10" type="ORF">METZ01_LOCUS19998</name>
</gene>
<sequence length="229" mass="25544">MGTENKSKIVVAPSLLAADFSNLEKALDYCNNSSATWLHLDIMDQQFVPNLSFGPDIVKNIRKHSKLFFDVHLMVSNPFEMIDLFINAGADGISFHIEASESRFTFPPKILINKIKRANLLCGIAIKPKTPFKIIRKYMDLIDYVVVMSVEPGFAGQKFIPESLNKIQEIHQFIIENNLLNQVSIQIDGGVKLHNAKDVVNAGANILVAGSEVFQSENPTEVINKMSQV</sequence>
<dbReference type="GO" id="GO:0005975">
    <property type="term" value="P:carbohydrate metabolic process"/>
    <property type="evidence" value="ECO:0007669"/>
    <property type="project" value="InterPro"/>
</dbReference>
<dbReference type="PANTHER" id="PTHR11749">
    <property type="entry name" value="RIBULOSE-5-PHOSPHATE-3-EPIMERASE"/>
    <property type="match status" value="1"/>
</dbReference>
<dbReference type="GO" id="GO:0004750">
    <property type="term" value="F:D-ribulose-phosphate 3-epimerase activity"/>
    <property type="evidence" value="ECO:0007669"/>
    <property type="project" value="UniProtKB-EC"/>
</dbReference>
<dbReference type="HAMAP" id="MF_02227">
    <property type="entry name" value="RPE"/>
    <property type="match status" value="1"/>
</dbReference>
<dbReference type="FunFam" id="3.20.20.70:FF:000004">
    <property type="entry name" value="Ribulose-phosphate 3-epimerase"/>
    <property type="match status" value="1"/>
</dbReference>
<dbReference type="InterPro" id="IPR013785">
    <property type="entry name" value="Aldolase_TIM"/>
</dbReference>
<organism evidence="10">
    <name type="scientific">marine metagenome</name>
    <dbReference type="NCBI Taxonomy" id="408172"/>
    <lineage>
        <taxon>unclassified sequences</taxon>
        <taxon>metagenomes</taxon>
        <taxon>ecological metagenomes</taxon>
    </lineage>
</organism>
<protein>
    <recommendedName>
        <fullName evidence="7">ribulose-phosphate 3-epimerase</fullName>
        <ecNumber evidence="7">5.1.3.1</ecNumber>
    </recommendedName>
</protein>
<dbReference type="Pfam" id="PF00834">
    <property type="entry name" value="Ribul_P_3_epim"/>
    <property type="match status" value="1"/>
</dbReference>
<dbReference type="GO" id="GO:0046872">
    <property type="term" value="F:metal ion binding"/>
    <property type="evidence" value="ECO:0007669"/>
    <property type="project" value="UniProtKB-KW"/>
</dbReference>
<evidence type="ECO:0000256" key="3">
    <source>
        <dbReference type="ARBA" id="ARBA00001941"/>
    </source>
</evidence>
<dbReference type="GO" id="GO:0006098">
    <property type="term" value="P:pentose-phosphate shunt"/>
    <property type="evidence" value="ECO:0007669"/>
    <property type="project" value="InterPro"/>
</dbReference>
<dbReference type="NCBIfam" id="NF004076">
    <property type="entry name" value="PRK05581.1-4"/>
    <property type="match status" value="1"/>
</dbReference>